<dbReference type="EMBL" id="UINC01045477">
    <property type="protein sequence ID" value="SVB52281.1"/>
    <property type="molecule type" value="Genomic_DNA"/>
</dbReference>
<reference evidence="1" key="1">
    <citation type="submission" date="2018-05" db="EMBL/GenBank/DDBJ databases">
        <authorList>
            <person name="Lanie J.A."/>
            <person name="Ng W.-L."/>
            <person name="Kazmierczak K.M."/>
            <person name="Andrzejewski T.M."/>
            <person name="Davidsen T.M."/>
            <person name="Wayne K.J."/>
            <person name="Tettelin H."/>
            <person name="Glass J.I."/>
            <person name="Rusch D."/>
            <person name="Podicherti R."/>
            <person name="Tsui H.-C.T."/>
            <person name="Winkler M.E."/>
        </authorList>
    </citation>
    <scope>NUCLEOTIDE SEQUENCE</scope>
</reference>
<evidence type="ECO:0000313" key="1">
    <source>
        <dbReference type="EMBL" id="SVB52281.1"/>
    </source>
</evidence>
<sequence length="168" mass="18747">MGFPALGAAQELARPDTSGQVENFMVSDTLSARYAGLDRIQADFQTSPALTGHISYERTLFPLNHAGQNVYQPLLDDARLLNVIRILKDDISWDPLEAGNGPPPFGYNYNIHGATRNSQMVRGSLERALLPSVQFGYRFDARYGEIWGPFPSQRTTRLDGLLDVSYRL</sequence>
<proteinExistence type="predicted"/>
<accession>A0A382EQK4</accession>
<feature type="non-terminal residue" evidence="1">
    <location>
        <position position="168"/>
    </location>
</feature>
<organism evidence="1">
    <name type="scientific">marine metagenome</name>
    <dbReference type="NCBI Taxonomy" id="408172"/>
    <lineage>
        <taxon>unclassified sequences</taxon>
        <taxon>metagenomes</taxon>
        <taxon>ecological metagenomes</taxon>
    </lineage>
</organism>
<gene>
    <name evidence="1" type="ORF">METZ01_LOCUS205135</name>
</gene>
<dbReference type="AlphaFoldDB" id="A0A382EQK4"/>
<protein>
    <submittedName>
        <fullName evidence="1">Uncharacterized protein</fullName>
    </submittedName>
</protein>
<name>A0A382EQK4_9ZZZZ</name>